<protein>
    <submittedName>
        <fullName evidence="1">ATP-grasp domain-containing protein</fullName>
    </submittedName>
</protein>
<dbReference type="PANTHER" id="PTHR39217">
    <property type="match status" value="1"/>
</dbReference>
<dbReference type="InterPro" id="IPR053191">
    <property type="entry name" value="DcsG_Biosynth_Enzyme"/>
</dbReference>
<dbReference type="Proteomes" id="UP000680866">
    <property type="component" value="Chromosome"/>
</dbReference>
<accession>A0A810MT51</accession>
<gene>
    <name evidence="1" type="ORF">Prubr_02300</name>
</gene>
<dbReference type="SUPFAM" id="SSF56059">
    <property type="entry name" value="Glutathione synthetase ATP-binding domain-like"/>
    <property type="match status" value="1"/>
</dbReference>
<dbReference type="AlphaFoldDB" id="A0A810MT51"/>
<proteinExistence type="predicted"/>
<organism evidence="1 2">
    <name type="scientific">Polymorphospora rubra</name>
    <dbReference type="NCBI Taxonomy" id="338584"/>
    <lineage>
        <taxon>Bacteria</taxon>
        <taxon>Bacillati</taxon>
        <taxon>Actinomycetota</taxon>
        <taxon>Actinomycetes</taxon>
        <taxon>Micromonosporales</taxon>
        <taxon>Micromonosporaceae</taxon>
        <taxon>Polymorphospora</taxon>
    </lineage>
</organism>
<reference evidence="1" key="1">
    <citation type="submission" date="2020-08" db="EMBL/GenBank/DDBJ databases">
        <title>Whole genome shotgun sequence of Polymorphospora rubra NBRC 101157.</title>
        <authorList>
            <person name="Komaki H."/>
            <person name="Tamura T."/>
        </authorList>
    </citation>
    <scope>NUCLEOTIDE SEQUENCE</scope>
    <source>
        <strain evidence="1">NBRC 101157</strain>
    </source>
</reference>
<name>A0A810MT51_9ACTN</name>
<dbReference type="EMBL" id="AP023359">
    <property type="protein sequence ID" value="BCJ63209.1"/>
    <property type="molecule type" value="Genomic_DNA"/>
</dbReference>
<dbReference type="PANTHER" id="PTHR39217:SF1">
    <property type="entry name" value="GLUTATHIONE SYNTHETASE"/>
    <property type="match status" value="1"/>
</dbReference>
<evidence type="ECO:0000313" key="2">
    <source>
        <dbReference type="Proteomes" id="UP000680866"/>
    </source>
</evidence>
<dbReference type="KEGG" id="pry:Prubr_02300"/>
<sequence>MKAARDSRVAFVTCAELPDLDPDDRPAYDALVRRGVAVDMVSWDADVDWAGYDLAVLRSPWDYVPRRADFVAWAATVPRLANPADVVVWNTDKRYLRELAAGGVPVVPTTWLEPADTWSPPTTGEYVVKPAVSAGSRDTGRYLLDDAGHRRLAAAHAARLGAAGRLTMVQPYLSAVDTAGEAALVFLGGPGGLTFSHSIRKGAMLTGPDLGGEELYKEENISARTATAAELAVAARVLDLVPGGPDRLLYARVDLIPDADDSPLLVELELTEPSLFFPYADGAAERFADAVAARLG</sequence>
<evidence type="ECO:0000313" key="1">
    <source>
        <dbReference type="EMBL" id="BCJ63209.1"/>
    </source>
</evidence>
<keyword evidence="2" id="KW-1185">Reference proteome</keyword>